<dbReference type="SMART" id="SM00509">
    <property type="entry name" value="TFS2N"/>
    <property type="match status" value="1"/>
</dbReference>
<evidence type="ECO:0000256" key="1">
    <source>
        <dbReference type="ARBA" id="ARBA00004123"/>
    </source>
</evidence>
<dbReference type="InterPro" id="IPR017923">
    <property type="entry name" value="TFIIS_N"/>
</dbReference>
<feature type="compositionally biased region" description="Low complexity" evidence="5">
    <location>
        <begin position="114"/>
        <end position="127"/>
    </location>
</feature>
<feature type="compositionally biased region" description="Polar residues" evidence="5">
    <location>
        <begin position="275"/>
        <end position="284"/>
    </location>
</feature>
<feature type="region of interest" description="Disordered" evidence="5">
    <location>
        <begin position="367"/>
        <end position="393"/>
    </location>
</feature>
<dbReference type="CDD" id="cd00183">
    <property type="entry name" value="TFIIS_I"/>
    <property type="match status" value="1"/>
</dbReference>
<evidence type="ECO:0000313" key="8">
    <source>
        <dbReference type="Proteomes" id="UP000030748"/>
    </source>
</evidence>
<dbReference type="OMA" id="EWVKSNT"/>
<dbReference type="SUPFAM" id="SSF47676">
    <property type="entry name" value="Conserved domain common to transcription factors TFIIS, elongin A, CRSP70"/>
    <property type="match status" value="1"/>
</dbReference>
<sequence>MDPEEFRAILSRSRAGIWSLIETAIKVASSDYGDELRRRRDKIVESLYAPPSQLCDSCNGNGNASANQDVDVVQDEPYYPQNVDNSNFNYSDNIDNDNHGNSNSNSNTKKKKLNSNSNIRNSNENFSQSPLTPESNHRNFGAGEEEEDPYGGLFDDEQTKIITIKEQLEDPDQSEDAVVELLQNLADMDITFQALKETDIGRHVNRLRKYPSNEVRGLVKQLVRKWKETVDDWVKVNQPQAASNLIADGDSPQQSIPKNQQNGHHQVPDFGYSPNPHNGSSSVERNYGEYDTKPTKPTNPKPSQTAARREAPSRPQQPIPKSASAPPNRAQRELVVDDERLNSARRRLQENYQEAENAKRQRTVQVMDIKEIPRPKNGFFAKNKGGSQGRHHR</sequence>
<keyword evidence="8" id="KW-1185">Reference proteome</keyword>
<feature type="compositionally biased region" description="Polar residues" evidence="5">
    <location>
        <begin position="251"/>
        <end position="264"/>
    </location>
</feature>
<dbReference type="KEGG" id="egt:105973088"/>
<dbReference type="eggNOG" id="ENOG502QTFQ">
    <property type="taxonomic scope" value="Eukaryota"/>
</dbReference>
<dbReference type="PANTHER" id="PTHR47210:SF1">
    <property type="entry name" value="MEDIATOR OF RNA POLYMERASE II TRANSCRIPTION SUBUNIT 26C-RELATED"/>
    <property type="match status" value="1"/>
</dbReference>
<dbReference type="STRING" id="4155.A0A022Q7Z0"/>
<dbReference type="Gene3D" id="1.20.930.10">
    <property type="entry name" value="Conserved domain common to transcription factors TFIIS, elongin A, CRSP70"/>
    <property type="match status" value="1"/>
</dbReference>
<evidence type="ECO:0000256" key="3">
    <source>
        <dbReference type="PROSITE-ProRule" id="PRU00649"/>
    </source>
</evidence>
<feature type="domain" description="TFIIS N-terminal" evidence="6">
    <location>
        <begin position="156"/>
        <end position="233"/>
    </location>
</feature>
<evidence type="ECO:0000256" key="2">
    <source>
        <dbReference type="ARBA" id="ARBA00023242"/>
    </source>
</evidence>
<keyword evidence="4" id="KW-0175">Coiled coil</keyword>
<evidence type="ECO:0000256" key="4">
    <source>
        <dbReference type="SAM" id="Coils"/>
    </source>
</evidence>
<dbReference type="Pfam" id="PF08711">
    <property type="entry name" value="Med26"/>
    <property type="match status" value="1"/>
</dbReference>
<dbReference type="AlphaFoldDB" id="A0A022Q7Z0"/>
<dbReference type="PhylomeDB" id="A0A022Q7Z0"/>
<dbReference type="OrthoDB" id="550309at2759"/>
<reference evidence="7 8" key="1">
    <citation type="journal article" date="2013" name="Proc. Natl. Acad. Sci. U.S.A.">
        <title>Fine-scale variation in meiotic recombination in Mimulus inferred from population shotgun sequencing.</title>
        <authorList>
            <person name="Hellsten U."/>
            <person name="Wright K.M."/>
            <person name="Jenkins J."/>
            <person name="Shu S."/>
            <person name="Yuan Y."/>
            <person name="Wessler S.R."/>
            <person name="Schmutz J."/>
            <person name="Willis J.H."/>
            <person name="Rokhsar D.S."/>
        </authorList>
    </citation>
    <scope>NUCLEOTIDE SEQUENCE [LARGE SCALE GENOMIC DNA]</scope>
    <source>
        <strain evidence="8">cv. DUN x IM62</strain>
    </source>
</reference>
<organism evidence="7 8">
    <name type="scientific">Erythranthe guttata</name>
    <name type="common">Yellow monkey flower</name>
    <name type="synonym">Mimulus guttatus</name>
    <dbReference type="NCBI Taxonomy" id="4155"/>
    <lineage>
        <taxon>Eukaryota</taxon>
        <taxon>Viridiplantae</taxon>
        <taxon>Streptophyta</taxon>
        <taxon>Embryophyta</taxon>
        <taxon>Tracheophyta</taxon>
        <taxon>Spermatophyta</taxon>
        <taxon>Magnoliopsida</taxon>
        <taxon>eudicotyledons</taxon>
        <taxon>Gunneridae</taxon>
        <taxon>Pentapetalae</taxon>
        <taxon>asterids</taxon>
        <taxon>lamiids</taxon>
        <taxon>Lamiales</taxon>
        <taxon>Phrymaceae</taxon>
        <taxon>Erythranthe</taxon>
    </lineage>
</organism>
<dbReference type="PANTHER" id="PTHR47210">
    <property type="entry name" value="MEDIATOR OF RNA POLYMERASE II TRANSCRIPTION SUBUNIT 26C-RELATED"/>
    <property type="match status" value="1"/>
</dbReference>
<dbReference type="PROSITE" id="PS51319">
    <property type="entry name" value="TFIIS_N"/>
    <property type="match status" value="1"/>
</dbReference>
<proteinExistence type="predicted"/>
<feature type="region of interest" description="Disordered" evidence="5">
    <location>
        <begin position="245"/>
        <end position="332"/>
    </location>
</feature>
<gene>
    <name evidence="7" type="ORF">MIMGU_mgv1a007844mg</name>
</gene>
<evidence type="ECO:0000313" key="7">
    <source>
        <dbReference type="EMBL" id="EYU24071.1"/>
    </source>
</evidence>
<dbReference type="GO" id="GO:0005634">
    <property type="term" value="C:nucleus"/>
    <property type="evidence" value="ECO:0007669"/>
    <property type="project" value="UniProtKB-SubCell"/>
</dbReference>
<keyword evidence="2 3" id="KW-0539">Nucleus</keyword>
<protein>
    <recommendedName>
        <fullName evidence="6">TFIIS N-terminal domain-containing protein</fullName>
    </recommendedName>
</protein>
<feature type="region of interest" description="Disordered" evidence="5">
    <location>
        <begin position="78"/>
        <end position="153"/>
    </location>
</feature>
<evidence type="ECO:0000259" key="6">
    <source>
        <dbReference type="PROSITE" id="PS51319"/>
    </source>
</evidence>
<accession>A0A022Q7Z0</accession>
<evidence type="ECO:0000256" key="5">
    <source>
        <dbReference type="SAM" id="MobiDB-lite"/>
    </source>
</evidence>
<dbReference type="Proteomes" id="UP000030748">
    <property type="component" value="Unassembled WGS sequence"/>
</dbReference>
<comment type="subcellular location">
    <subcellularLocation>
        <location evidence="1 3">Nucleus</location>
    </subcellularLocation>
</comment>
<name>A0A022Q7Z0_ERYGU</name>
<feature type="coiled-coil region" evidence="4">
    <location>
        <begin position="338"/>
        <end position="365"/>
    </location>
</feature>
<dbReference type="EMBL" id="KI632147">
    <property type="protein sequence ID" value="EYU24071.1"/>
    <property type="molecule type" value="Genomic_DNA"/>
</dbReference>
<dbReference type="InterPro" id="IPR003617">
    <property type="entry name" value="TFIIS/CRSP70_N_sub"/>
</dbReference>
<dbReference type="InterPro" id="IPR044790">
    <property type="entry name" value="MD26C-like"/>
</dbReference>
<dbReference type="InterPro" id="IPR035441">
    <property type="entry name" value="TFIIS/LEDGF_dom_sf"/>
</dbReference>